<accession>A0AAV9VJS1</accession>
<protein>
    <submittedName>
        <fullName evidence="2">Uncharacterized protein</fullName>
    </submittedName>
</protein>
<feature type="signal peptide" evidence="1">
    <location>
        <begin position="1"/>
        <end position="16"/>
    </location>
</feature>
<keyword evidence="3" id="KW-1185">Reference proteome</keyword>
<proteinExistence type="predicted"/>
<reference evidence="2 3" key="1">
    <citation type="submission" date="2019-10" db="EMBL/GenBank/DDBJ databases">
        <authorList>
            <person name="Palmer J.M."/>
        </authorList>
    </citation>
    <scope>NUCLEOTIDE SEQUENCE [LARGE SCALE GENOMIC DNA]</scope>
    <source>
        <strain evidence="2 3">TWF730</strain>
    </source>
</reference>
<organism evidence="2 3">
    <name type="scientific">Orbilia blumenaviensis</name>
    <dbReference type="NCBI Taxonomy" id="1796055"/>
    <lineage>
        <taxon>Eukaryota</taxon>
        <taxon>Fungi</taxon>
        <taxon>Dikarya</taxon>
        <taxon>Ascomycota</taxon>
        <taxon>Pezizomycotina</taxon>
        <taxon>Orbiliomycetes</taxon>
        <taxon>Orbiliales</taxon>
        <taxon>Orbiliaceae</taxon>
        <taxon>Orbilia</taxon>
    </lineage>
</organism>
<keyword evidence="1" id="KW-0732">Signal</keyword>
<sequence length="66" mass="7197">MKSFIVIVMAIPAILAAAVPAGLEAREHCPSPSVIQSCWGECKKTGYPTDACYNCCYNTCRPCKKR</sequence>
<evidence type="ECO:0000256" key="1">
    <source>
        <dbReference type="SAM" id="SignalP"/>
    </source>
</evidence>
<gene>
    <name evidence="2" type="ORF">TWF730_005786</name>
</gene>
<feature type="chain" id="PRO_5043821738" evidence="1">
    <location>
        <begin position="17"/>
        <end position="66"/>
    </location>
</feature>
<evidence type="ECO:0000313" key="3">
    <source>
        <dbReference type="Proteomes" id="UP001373714"/>
    </source>
</evidence>
<evidence type="ECO:0000313" key="2">
    <source>
        <dbReference type="EMBL" id="KAK6362088.1"/>
    </source>
</evidence>
<dbReference type="AlphaFoldDB" id="A0AAV9VJS1"/>
<name>A0AAV9VJS1_9PEZI</name>
<dbReference type="EMBL" id="JAVHNS010000002">
    <property type="protein sequence ID" value="KAK6362088.1"/>
    <property type="molecule type" value="Genomic_DNA"/>
</dbReference>
<dbReference type="Proteomes" id="UP001373714">
    <property type="component" value="Unassembled WGS sequence"/>
</dbReference>
<comment type="caution">
    <text evidence="2">The sequence shown here is derived from an EMBL/GenBank/DDBJ whole genome shotgun (WGS) entry which is preliminary data.</text>
</comment>